<keyword evidence="6" id="KW-0378">Hydrolase</keyword>
<dbReference type="GO" id="GO:0008061">
    <property type="term" value="F:chitin binding"/>
    <property type="evidence" value="ECO:0007669"/>
    <property type="project" value="UniProtKB-KW"/>
</dbReference>
<sequence length="264" mass="29129">MAASRYSHIHFAFANIYSDFKVAMAPKVNEQFVKFMKTTSGVKKILNFGGWSFSTNHDTRPYFGRLNVVQFLKDNKLDDLDFDWEYPGATDISGSVLGSPEDGVYYLRFLQSVKAKLPASNTLSIALPASYWYLRNFPVDKMSATVDYFIHITYDLHGQWDYGSKDVRANANPGCPTGNCLRSHVNLTETMTALSMVTKAGVQASKIMIGVSSYGRSFKVADRSCTGVNCKFTGSNIQSDADPGDCTATSGYIADAELNMLLDA</sequence>
<evidence type="ECO:0000256" key="2">
    <source>
        <dbReference type="ARBA" id="ARBA00012729"/>
    </source>
</evidence>
<dbReference type="AlphaFoldDB" id="A0A6A5UVI8"/>
<dbReference type="InterPro" id="IPR001223">
    <property type="entry name" value="Glyco_hydro18_cat"/>
</dbReference>
<evidence type="ECO:0000256" key="3">
    <source>
        <dbReference type="ARBA" id="ARBA00022669"/>
    </source>
</evidence>
<dbReference type="EC" id="3.2.1.14" evidence="2"/>
<feature type="domain" description="GH18" evidence="5">
    <location>
        <begin position="1"/>
        <end position="264"/>
    </location>
</feature>
<dbReference type="GO" id="GO:0008843">
    <property type="term" value="F:endochitinase activity"/>
    <property type="evidence" value="ECO:0007669"/>
    <property type="project" value="UniProtKB-EC"/>
</dbReference>
<dbReference type="Pfam" id="PF00704">
    <property type="entry name" value="Glyco_hydro_18"/>
    <property type="match status" value="1"/>
</dbReference>
<dbReference type="InterPro" id="IPR017853">
    <property type="entry name" value="GH"/>
</dbReference>
<keyword evidence="3" id="KW-0147">Chitin-binding</keyword>
<dbReference type="Proteomes" id="UP000800036">
    <property type="component" value="Unassembled WGS sequence"/>
</dbReference>
<dbReference type="Gene3D" id="3.20.20.80">
    <property type="entry name" value="Glycosidases"/>
    <property type="match status" value="1"/>
</dbReference>
<dbReference type="OrthoDB" id="73875at2759"/>
<protein>
    <recommendedName>
        <fullName evidence="2">chitinase</fullName>
        <ecNumber evidence="2">3.2.1.14</ecNumber>
    </recommendedName>
</protein>
<dbReference type="PANTHER" id="PTHR47700">
    <property type="entry name" value="V CHITINASE, PUTATIVE (AFU_ORTHOLOGUE AFUA_6G13720)-RELATED"/>
    <property type="match status" value="1"/>
</dbReference>
<dbReference type="EMBL" id="ML976717">
    <property type="protein sequence ID" value="KAF1968718.1"/>
    <property type="molecule type" value="Genomic_DNA"/>
</dbReference>
<dbReference type="GO" id="GO:0005975">
    <property type="term" value="P:carbohydrate metabolic process"/>
    <property type="evidence" value="ECO:0007669"/>
    <property type="project" value="InterPro"/>
</dbReference>
<proteinExistence type="inferred from homology"/>
<keyword evidence="4" id="KW-0843">Virulence</keyword>
<dbReference type="Gene3D" id="3.10.50.10">
    <property type="match status" value="1"/>
</dbReference>
<dbReference type="InterPro" id="IPR011583">
    <property type="entry name" value="Chitinase_II/V-like_cat"/>
</dbReference>
<dbReference type="InterPro" id="IPR029070">
    <property type="entry name" value="Chitinase_insertion_sf"/>
</dbReference>
<name>A0A6A5UVI8_9PLEO</name>
<organism evidence="6 7">
    <name type="scientific">Bimuria novae-zelandiae CBS 107.79</name>
    <dbReference type="NCBI Taxonomy" id="1447943"/>
    <lineage>
        <taxon>Eukaryota</taxon>
        <taxon>Fungi</taxon>
        <taxon>Dikarya</taxon>
        <taxon>Ascomycota</taxon>
        <taxon>Pezizomycotina</taxon>
        <taxon>Dothideomycetes</taxon>
        <taxon>Pleosporomycetidae</taxon>
        <taxon>Pleosporales</taxon>
        <taxon>Massarineae</taxon>
        <taxon>Didymosphaeriaceae</taxon>
        <taxon>Bimuria</taxon>
    </lineage>
</organism>
<evidence type="ECO:0000313" key="6">
    <source>
        <dbReference type="EMBL" id="KAF1968718.1"/>
    </source>
</evidence>
<evidence type="ECO:0000313" key="7">
    <source>
        <dbReference type="Proteomes" id="UP000800036"/>
    </source>
</evidence>
<accession>A0A6A5UVI8</accession>
<evidence type="ECO:0000256" key="1">
    <source>
        <dbReference type="ARBA" id="ARBA00008682"/>
    </source>
</evidence>
<keyword evidence="7" id="KW-1185">Reference proteome</keyword>
<evidence type="ECO:0000259" key="5">
    <source>
        <dbReference type="PROSITE" id="PS51910"/>
    </source>
</evidence>
<dbReference type="SMART" id="SM00636">
    <property type="entry name" value="Glyco_18"/>
    <property type="match status" value="1"/>
</dbReference>
<comment type="similarity">
    <text evidence="1">Belongs to the glycosyl hydrolase 18 family. Chitinase class V subfamily.</text>
</comment>
<dbReference type="InterPro" id="IPR053214">
    <property type="entry name" value="LysM12-like"/>
</dbReference>
<dbReference type="PANTHER" id="PTHR47700:SF2">
    <property type="entry name" value="CHITINASE"/>
    <property type="match status" value="1"/>
</dbReference>
<reference evidence="6" key="1">
    <citation type="journal article" date="2020" name="Stud. Mycol.">
        <title>101 Dothideomycetes genomes: a test case for predicting lifestyles and emergence of pathogens.</title>
        <authorList>
            <person name="Haridas S."/>
            <person name="Albert R."/>
            <person name="Binder M."/>
            <person name="Bloem J."/>
            <person name="Labutti K."/>
            <person name="Salamov A."/>
            <person name="Andreopoulos B."/>
            <person name="Baker S."/>
            <person name="Barry K."/>
            <person name="Bills G."/>
            <person name="Bluhm B."/>
            <person name="Cannon C."/>
            <person name="Castanera R."/>
            <person name="Culley D."/>
            <person name="Daum C."/>
            <person name="Ezra D."/>
            <person name="Gonzalez J."/>
            <person name="Henrissat B."/>
            <person name="Kuo A."/>
            <person name="Liang C."/>
            <person name="Lipzen A."/>
            <person name="Lutzoni F."/>
            <person name="Magnuson J."/>
            <person name="Mondo S."/>
            <person name="Nolan M."/>
            <person name="Ohm R."/>
            <person name="Pangilinan J."/>
            <person name="Park H.-J."/>
            <person name="Ramirez L."/>
            <person name="Alfaro M."/>
            <person name="Sun H."/>
            <person name="Tritt A."/>
            <person name="Yoshinaga Y."/>
            <person name="Zwiers L.-H."/>
            <person name="Turgeon B."/>
            <person name="Goodwin S."/>
            <person name="Spatafora J."/>
            <person name="Crous P."/>
            <person name="Grigoriev I."/>
        </authorList>
    </citation>
    <scope>NUCLEOTIDE SEQUENCE</scope>
    <source>
        <strain evidence="6">CBS 107.79</strain>
    </source>
</reference>
<dbReference type="PROSITE" id="PS51910">
    <property type="entry name" value="GH18_2"/>
    <property type="match status" value="1"/>
</dbReference>
<evidence type="ECO:0000256" key="4">
    <source>
        <dbReference type="ARBA" id="ARBA00023026"/>
    </source>
</evidence>
<gene>
    <name evidence="6" type="ORF">BU23DRAFT_479499</name>
</gene>
<dbReference type="SUPFAM" id="SSF54556">
    <property type="entry name" value="Chitinase insertion domain"/>
    <property type="match status" value="1"/>
</dbReference>
<dbReference type="SUPFAM" id="SSF51445">
    <property type="entry name" value="(Trans)glycosidases"/>
    <property type="match status" value="1"/>
</dbReference>